<dbReference type="HAMAP" id="MF_01116">
    <property type="entry name" value="TSR3"/>
    <property type="match status" value="1"/>
</dbReference>
<dbReference type="GO" id="GO:0000455">
    <property type="term" value="P:enzyme-directed rRNA pseudouridine synthesis"/>
    <property type="evidence" value="ECO:0007669"/>
    <property type="project" value="UniProtKB-UniRule"/>
</dbReference>
<feature type="binding site" evidence="6">
    <location>
        <position position="120"/>
    </location>
    <ligand>
        <name>S-adenosyl-L-methionine</name>
        <dbReference type="ChEBI" id="CHEBI:59789"/>
    </ligand>
</feature>
<evidence type="ECO:0000256" key="1">
    <source>
        <dbReference type="ARBA" id="ARBA00022490"/>
    </source>
</evidence>
<feature type="binding site" evidence="6">
    <location>
        <position position="135"/>
    </location>
    <ligand>
        <name>S-adenosyl-L-methionine</name>
        <dbReference type="ChEBI" id="CHEBI:59789"/>
    </ligand>
</feature>
<dbReference type="NCBIfam" id="NF002621">
    <property type="entry name" value="PRK02287.1"/>
    <property type="match status" value="1"/>
</dbReference>
<dbReference type="Pfam" id="PF04068">
    <property type="entry name" value="Fer4_RLI"/>
    <property type="match status" value="1"/>
</dbReference>
<keyword evidence="4 6" id="KW-0808">Transferase</keyword>
<name>A0AA38HIP2_9CUCU</name>
<comment type="caution">
    <text evidence="9">The sequence shown here is derived from an EMBL/GenBank/DDBJ whole genome shotgun (WGS) entry which is preliminary data.</text>
</comment>
<dbReference type="Pfam" id="PF04034">
    <property type="entry name" value="Ribo_biogen_C"/>
    <property type="match status" value="1"/>
</dbReference>
<evidence type="ECO:0000256" key="5">
    <source>
        <dbReference type="ARBA" id="ARBA00022691"/>
    </source>
</evidence>
<protein>
    <recommendedName>
        <fullName evidence="6">18S rRNA aminocarboxypropyltransferase</fullName>
        <ecNumber evidence="6">2.5.1.157</ecNumber>
    </recommendedName>
</protein>
<dbReference type="GO" id="GO:1904047">
    <property type="term" value="F:S-adenosyl-L-methionine binding"/>
    <property type="evidence" value="ECO:0007669"/>
    <property type="project" value="UniProtKB-UniRule"/>
</dbReference>
<comment type="similarity">
    <text evidence="6">Belongs to the TDD superfamily. TSR3 family.</text>
</comment>
<keyword evidence="10" id="KW-1185">Reference proteome</keyword>
<evidence type="ECO:0000256" key="6">
    <source>
        <dbReference type="HAMAP-Rule" id="MF_03146"/>
    </source>
</evidence>
<dbReference type="EC" id="2.5.1.157" evidence="6"/>
<dbReference type="GO" id="GO:0106388">
    <property type="term" value="F:rRNA small subunit aminocarboxypropyltransferase activity"/>
    <property type="evidence" value="ECO:0007669"/>
    <property type="project" value="UniProtKB-EC"/>
</dbReference>
<evidence type="ECO:0000313" key="9">
    <source>
        <dbReference type="EMBL" id="KAJ3616044.1"/>
    </source>
</evidence>
<comment type="catalytic activity">
    <reaction evidence="6">
        <text>an N(1)-methylpseudouridine in rRNA + S-adenosyl-L-methionine = N(1)-methyl-N(3)-[(3S)-3-amino-3-carboxypropyl]pseudouridine in rRNA + S-methyl-5'-thioadenosine + H(+)</text>
        <dbReference type="Rhea" id="RHEA:63296"/>
        <dbReference type="Rhea" id="RHEA-COMP:11634"/>
        <dbReference type="Rhea" id="RHEA-COMP:16310"/>
        <dbReference type="ChEBI" id="CHEBI:15378"/>
        <dbReference type="ChEBI" id="CHEBI:17509"/>
        <dbReference type="ChEBI" id="CHEBI:59789"/>
        <dbReference type="ChEBI" id="CHEBI:74890"/>
        <dbReference type="ChEBI" id="CHEBI:146234"/>
        <dbReference type="EC" id="2.5.1.157"/>
    </reaction>
</comment>
<keyword evidence="2 6" id="KW-0690">Ribosome biogenesis</keyword>
<reference evidence="9" key="1">
    <citation type="journal article" date="2023" name="G3 (Bethesda)">
        <title>Whole genome assemblies of Zophobas morio and Tenebrio molitor.</title>
        <authorList>
            <person name="Kaur S."/>
            <person name="Stinson S.A."/>
            <person name="diCenzo G.C."/>
        </authorList>
    </citation>
    <scope>NUCLEOTIDE SEQUENCE</scope>
    <source>
        <strain evidence="9">QUZm001</strain>
    </source>
</reference>
<dbReference type="EMBL" id="JALNTZ010003753">
    <property type="protein sequence ID" value="KAJ3616044.1"/>
    <property type="molecule type" value="Genomic_DNA"/>
</dbReference>
<dbReference type="InterPro" id="IPR007209">
    <property type="entry name" value="RNaseL-inhib-like_metal-bd_dom"/>
</dbReference>
<evidence type="ECO:0000259" key="8">
    <source>
        <dbReference type="Pfam" id="PF04068"/>
    </source>
</evidence>
<dbReference type="GO" id="GO:0030490">
    <property type="term" value="P:maturation of SSU-rRNA"/>
    <property type="evidence" value="ECO:0007669"/>
    <property type="project" value="TreeGrafter"/>
</dbReference>
<dbReference type="PANTHER" id="PTHR20426">
    <property type="entry name" value="RIBOSOME BIOGENESIS PROTEIN TSR3 HOMOLOG"/>
    <property type="match status" value="1"/>
</dbReference>
<dbReference type="Proteomes" id="UP001168821">
    <property type="component" value="Unassembled WGS sequence"/>
</dbReference>
<feature type="binding site" evidence="6">
    <location>
        <position position="97"/>
    </location>
    <ligand>
        <name>S-adenosyl-L-methionine</name>
        <dbReference type="ChEBI" id="CHEBI:59789"/>
    </ligand>
</feature>
<feature type="domain" description="RNase L inhibitor RLI-like possible metal-binding" evidence="8">
    <location>
        <begin position="34"/>
        <end position="59"/>
    </location>
</feature>
<evidence type="ECO:0000256" key="4">
    <source>
        <dbReference type="ARBA" id="ARBA00022679"/>
    </source>
</evidence>
<keyword evidence="3 6" id="KW-0698">rRNA processing</keyword>
<organism evidence="9 10">
    <name type="scientific">Zophobas morio</name>
    <dbReference type="NCBI Taxonomy" id="2755281"/>
    <lineage>
        <taxon>Eukaryota</taxon>
        <taxon>Metazoa</taxon>
        <taxon>Ecdysozoa</taxon>
        <taxon>Arthropoda</taxon>
        <taxon>Hexapoda</taxon>
        <taxon>Insecta</taxon>
        <taxon>Pterygota</taxon>
        <taxon>Neoptera</taxon>
        <taxon>Endopterygota</taxon>
        <taxon>Coleoptera</taxon>
        <taxon>Polyphaga</taxon>
        <taxon>Cucujiformia</taxon>
        <taxon>Tenebrionidae</taxon>
        <taxon>Zophobas</taxon>
    </lineage>
</organism>
<evidence type="ECO:0000256" key="2">
    <source>
        <dbReference type="ARBA" id="ARBA00022517"/>
    </source>
</evidence>
<dbReference type="InterPro" id="IPR007177">
    <property type="entry name" value="Tsr3_C"/>
</dbReference>
<dbReference type="InterPro" id="IPR022968">
    <property type="entry name" value="Tsr3-like"/>
</dbReference>
<feature type="domain" description="16S/18S rRNA aminocarboxypropyltransferase Tsr3 C-terminal" evidence="7">
    <location>
        <begin position="71"/>
        <end position="192"/>
    </location>
</feature>
<sequence>MPKECPFNFLKANGYFNCFFATYFIKDISDLKLKLALWEFGHCDPKKCSGRKLLRLKIAFKLRPNQKFRGLVLSPVGRLFVSPSDRLIVIRNGIAAVDCSWAKLEKVPFNKIRNHNERLLPYLVACNPINYGRPWKLNCVEAFAACLYICGEMEEAEKILDKFKWGHSFLELNGELLEAYSNCVTSNDVREVFLPC</sequence>
<feature type="binding site" evidence="6">
    <location>
        <position position="49"/>
    </location>
    <ligand>
        <name>S-adenosyl-L-methionine</name>
        <dbReference type="ChEBI" id="CHEBI:59789"/>
    </ligand>
</feature>
<dbReference type="PANTHER" id="PTHR20426:SF0">
    <property type="entry name" value="18S RRNA AMINOCARBOXYPROPYLTRANSFERASE"/>
    <property type="match status" value="1"/>
</dbReference>
<keyword evidence="5 6" id="KW-0949">S-adenosyl-L-methionine</keyword>
<evidence type="ECO:0000256" key="3">
    <source>
        <dbReference type="ARBA" id="ARBA00022552"/>
    </source>
</evidence>
<dbReference type="AlphaFoldDB" id="A0AA38HIP2"/>
<proteinExistence type="inferred from homology"/>
<evidence type="ECO:0000313" key="10">
    <source>
        <dbReference type="Proteomes" id="UP001168821"/>
    </source>
</evidence>
<keyword evidence="1" id="KW-0963">Cytoplasm</keyword>
<accession>A0AA38HIP2</accession>
<gene>
    <name evidence="9" type="ORF">Zmor_012101</name>
</gene>
<evidence type="ECO:0000259" key="7">
    <source>
        <dbReference type="Pfam" id="PF04034"/>
    </source>
</evidence>
<comment type="function">
    <text evidence="6">Aminocarboxypropyltransferase that catalyzes the aminocarboxypropyl transfer on pseudouridine in 18S rRNA. It constitutes the last step in biosynthesis of the hypermodified N1-methyl-N3-(3-amino-3-carboxypropyl) pseudouridine (m1acp3-Psi).</text>
</comment>